<evidence type="ECO:0000259" key="1">
    <source>
        <dbReference type="Pfam" id="PF24924"/>
    </source>
</evidence>
<dbReference type="EMBL" id="QJKJ01011739">
    <property type="protein sequence ID" value="RDX70353.1"/>
    <property type="molecule type" value="Genomic_DNA"/>
</dbReference>
<dbReference type="InterPro" id="IPR056647">
    <property type="entry name" value="DUF7745"/>
</dbReference>
<accession>A0A371EWG8</accession>
<sequence>MTAHFFHSKKKTTCPMEDHHWSWIKPMTRVKWTKCLNEASKRSIRWYPQWNKGEDVIIRCGGFPNVPLMGTQDAINYNPELARAGRKGPEWGPQSYGASSSYKAWLRHRHEWARLTFGDPWLNGELDLGVAESHKSLKRKIEPNPNP</sequence>
<protein>
    <recommendedName>
        <fullName evidence="1">DUF7745 domain-containing protein</fullName>
    </recommendedName>
</protein>
<evidence type="ECO:0000313" key="3">
    <source>
        <dbReference type="Proteomes" id="UP000257109"/>
    </source>
</evidence>
<organism evidence="2 3">
    <name type="scientific">Mucuna pruriens</name>
    <name type="common">Velvet bean</name>
    <name type="synonym">Dolichos pruriens</name>
    <dbReference type="NCBI Taxonomy" id="157652"/>
    <lineage>
        <taxon>Eukaryota</taxon>
        <taxon>Viridiplantae</taxon>
        <taxon>Streptophyta</taxon>
        <taxon>Embryophyta</taxon>
        <taxon>Tracheophyta</taxon>
        <taxon>Spermatophyta</taxon>
        <taxon>Magnoliopsida</taxon>
        <taxon>eudicotyledons</taxon>
        <taxon>Gunneridae</taxon>
        <taxon>Pentapetalae</taxon>
        <taxon>rosids</taxon>
        <taxon>fabids</taxon>
        <taxon>Fabales</taxon>
        <taxon>Fabaceae</taxon>
        <taxon>Papilionoideae</taxon>
        <taxon>50 kb inversion clade</taxon>
        <taxon>NPAAA clade</taxon>
        <taxon>indigoferoid/millettioid clade</taxon>
        <taxon>Phaseoleae</taxon>
        <taxon>Mucuna</taxon>
    </lineage>
</organism>
<dbReference type="Pfam" id="PF24924">
    <property type="entry name" value="DUF7745"/>
    <property type="match status" value="1"/>
</dbReference>
<feature type="non-terminal residue" evidence="2">
    <location>
        <position position="1"/>
    </location>
</feature>
<evidence type="ECO:0000313" key="2">
    <source>
        <dbReference type="EMBL" id="RDX70353.1"/>
    </source>
</evidence>
<dbReference type="PANTHER" id="PTHR48154:SF1">
    <property type="entry name" value="PROTEIN, PUTATIVE-RELATED"/>
    <property type="match status" value="1"/>
</dbReference>
<name>A0A371EWG8_MUCPR</name>
<dbReference type="OrthoDB" id="991372at2759"/>
<dbReference type="PANTHER" id="PTHR48154">
    <property type="entry name" value="PROTEIN, PUTATIVE-RELATED"/>
    <property type="match status" value="1"/>
</dbReference>
<dbReference type="Proteomes" id="UP000257109">
    <property type="component" value="Unassembled WGS sequence"/>
</dbReference>
<gene>
    <name evidence="2" type="ORF">CR513_50411</name>
</gene>
<reference evidence="2" key="1">
    <citation type="submission" date="2018-05" db="EMBL/GenBank/DDBJ databases">
        <title>Draft genome of Mucuna pruriens seed.</title>
        <authorList>
            <person name="Nnadi N.E."/>
            <person name="Vos R."/>
            <person name="Hasami M.H."/>
            <person name="Devisetty U.K."/>
            <person name="Aguiy J.C."/>
        </authorList>
    </citation>
    <scope>NUCLEOTIDE SEQUENCE [LARGE SCALE GENOMIC DNA]</scope>
    <source>
        <strain evidence="2">JCA_2017</strain>
    </source>
</reference>
<feature type="domain" description="DUF7745" evidence="1">
    <location>
        <begin position="24"/>
        <end position="83"/>
    </location>
</feature>
<keyword evidence="3" id="KW-1185">Reference proteome</keyword>
<dbReference type="AlphaFoldDB" id="A0A371EWG8"/>
<proteinExistence type="predicted"/>
<comment type="caution">
    <text evidence="2">The sequence shown here is derived from an EMBL/GenBank/DDBJ whole genome shotgun (WGS) entry which is preliminary data.</text>
</comment>